<dbReference type="PANTHER" id="PTHR11364">
    <property type="entry name" value="THIOSULFATE SULFERTANSFERASE"/>
    <property type="match status" value="1"/>
</dbReference>
<accession>A0AA41UHA5</accession>
<keyword evidence="9" id="KW-1185">Reference proteome</keyword>
<dbReference type="GO" id="GO:0004792">
    <property type="term" value="F:thiosulfate-cyanide sulfurtransferase activity"/>
    <property type="evidence" value="ECO:0007669"/>
    <property type="project" value="InterPro"/>
</dbReference>
<dbReference type="InterPro" id="IPR036873">
    <property type="entry name" value="Rhodanese-like_dom_sf"/>
</dbReference>
<dbReference type="PROSITE" id="PS00380">
    <property type="entry name" value="RHODANESE_1"/>
    <property type="match status" value="1"/>
</dbReference>
<dbReference type="FunFam" id="3.40.250.10:FF:000015">
    <property type="entry name" value="Sulfurtransferase"/>
    <property type="match status" value="1"/>
</dbReference>
<feature type="domain" description="Rhodanese" evidence="7">
    <location>
        <begin position="164"/>
        <end position="277"/>
    </location>
</feature>
<evidence type="ECO:0000313" key="8">
    <source>
        <dbReference type="EMBL" id="MCI0128156.1"/>
    </source>
</evidence>
<reference evidence="8" key="1">
    <citation type="submission" date="2022-03" db="EMBL/GenBank/DDBJ databases">
        <title>The complete genome sequence of a Methyloterrigena soli.</title>
        <authorList>
            <person name="Zi Z."/>
        </authorList>
    </citation>
    <scope>NUCLEOTIDE SEQUENCE</scope>
    <source>
        <strain evidence="8">M48</strain>
    </source>
</reference>
<dbReference type="PROSITE" id="PS50206">
    <property type="entry name" value="RHODANESE_3"/>
    <property type="match status" value="2"/>
</dbReference>
<keyword evidence="3 6" id="KW-0808">Transferase</keyword>
<evidence type="ECO:0000313" key="9">
    <source>
        <dbReference type="Proteomes" id="UP001156140"/>
    </source>
</evidence>
<dbReference type="AlphaFoldDB" id="A0AA41UHA5"/>
<dbReference type="InterPro" id="IPR001763">
    <property type="entry name" value="Rhodanese-like_dom"/>
</dbReference>
<dbReference type="PANTHER" id="PTHR11364:SF27">
    <property type="entry name" value="SULFURTRANSFERASE"/>
    <property type="match status" value="1"/>
</dbReference>
<dbReference type="Pfam" id="PF00581">
    <property type="entry name" value="Rhodanese"/>
    <property type="match status" value="2"/>
</dbReference>
<dbReference type="SMART" id="SM00450">
    <property type="entry name" value="RHOD"/>
    <property type="match status" value="2"/>
</dbReference>
<dbReference type="FunFam" id="3.40.250.10:FF:000001">
    <property type="entry name" value="Sulfurtransferase"/>
    <property type="match status" value="1"/>
</dbReference>
<dbReference type="GO" id="GO:0016784">
    <property type="term" value="F:3-mercaptopyruvate sulfurtransferase activity"/>
    <property type="evidence" value="ECO:0007669"/>
    <property type="project" value="UniProtKB-EC"/>
</dbReference>
<dbReference type="CDD" id="cd01449">
    <property type="entry name" value="TST_Repeat_2"/>
    <property type="match status" value="1"/>
</dbReference>
<organism evidence="8 9">
    <name type="scientific">Paradevosia shaoguanensis</name>
    <dbReference type="NCBI Taxonomy" id="1335043"/>
    <lineage>
        <taxon>Bacteria</taxon>
        <taxon>Pseudomonadati</taxon>
        <taxon>Pseudomonadota</taxon>
        <taxon>Alphaproteobacteria</taxon>
        <taxon>Hyphomicrobiales</taxon>
        <taxon>Devosiaceae</taxon>
        <taxon>Paradevosia</taxon>
    </lineage>
</organism>
<evidence type="ECO:0000256" key="3">
    <source>
        <dbReference type="ARBA" id="ARBA00022679"/>
    </source>
</evidence>
<dbReference type="CDD" id="cd01448">
    <property type="entry name" value="TST_Repeat_1"/>
    <property type="match status" value="1"/>
</dbReference>
<gene>
    <name evidence="8" type="primary">sseA</name>
    <name evidence="8" type="ORF">ML536_15100</name>
</gene>
<keyword evidence="2" id="KW-0963">Cytoplasm</keyword>
<sequence length="278" mass="29703">MSPAPFVTTEWLAANLHSSSIALVDASWYMPAAKRDPAGEFLQSHLPGAVFFDIDGVADKTSDLPHMLPTPEDFARMVGALGIGSDQTIVVYDESGLFSAPRALWTFRTMGARDVRILEGGGAKWRAEGRPLESGEPQIEPRVFTPHFHPENVRSIAQMRDNLETRARKVLDARPAGRFAGTEPEPRAGIRSGHIPGSGNVPVGLLTENGLLKPASDLQALFAERGVELSQPITTSCGSGITASTLALALEVAGAKDVSVYDGSWTEWGGDASTLVEK</sequence>
<dbReference type="NCBIfam" id="NF008557">
    <property type="entry name" value="PRK11493.1"/>
    <property type="match status" value="1"/>
</dbReference>
<keyword evidence="4" id="KW-0677">Repeat</keyword>
<comment type="caution">
    <text evidence="8">The sequence shown here is derived from an EMBL/GenBank/DDBJ whole genome shotgun (WGS) entry which is preliminary data.</text>
</comment>
<evidence type="ECO:0000259" key="7">
    <source>
        <dbReference type="PROSITE" id="PS50206"/>
    </source>
</evidence>
<dbReference type="SUPFAM" id="SSF52821">
    <property type="entry name" value="Rhodanese/Cell cycle control phosphatase"/>
    <property type="match status" value="2"/>
</dbReference>
<dbReference type="RefSeq" id="WP_281736373.1">
    <property type="nucleotide sequence ID" value="NZ_JAKETQ010000001.1"/>
</dbReference>
<evidence type="ECO:0000256" key="6">
    <source>
        <dbReference type="RuleBase" id="RU000507"/>
    </source>
</evidence>
<evidence type="ECO:0000256" key="5">
    <source>
        <dbReference type="ARBA" id="ARBA00051793"/>
    </source>
</evidence>
<evidence type="ECO:0000256" key="1">
    <source>
        <dbReference type="ARBA" id="ARBA00004496"/>
    </source>
</evidence>
<dbReference type="InterPro" id="IPR001307">
    <property type="entry name" value="Thiosulphate_STrfase_CS"/>
</dbReference>
<comment type="subcellular location">
    <subcellularLocation>
        <location evidence="1">Cytoplasm</location>
    </subcellularLocation>
</comment>
<dbReference type="GO" id="GO:0005737">
    <property type="term" value="C:cytoplasm"/>
    <property type="evidence" value="ECO:0007669"/>
    <property type="project" value="UniProtKB-SubCell"/>
</dbReference>
<dbReference type="InterPro" id="IPR045078">
    <property type="entry name" value="TST/MPST-like"/>
</dbReference>
<dbReference type="Proteomes" id="UP001156140">
    <property type="component" value="Unassembled WGS sequence"/>
</dbReference>
<dbReference type="EMBL" id="JALAZD010000001">
    <property type="protein sequence ID" value="MCI0128156.1"/>
    <property type="molecule type" value="Genomic_DNA"/>
</dbReference>
<comment type="catalytic activity">
    <reaction evidence="5">
        <text>2-oxo-3-sulfanylpropanoate + [thioredoxin]-dithiol = [thioredoxin]-disulfide + hydrogen sulfide + pyruvate + H(+)</text>
        <dbReference type="Rhea" id="RHEA:21740"/>
        <dbReference type="Rhea" id="RHEA-COMP:10698"/>
        <dbReference type="Rhea" id="RHEA-COMP:10700"/>
        <dbReference type="ChEBI" id="CHEBI:15361"/>
        <dbReference type="ChEBI" id="CHEBI:15378"/>
        <dbReference type="ChEBI" id="CHEBI:29919"/>
        <dbReference type="ChEBI" id="CHEBI:29950"/>
        <dbReference type="ChEBI" id="CHEBI:50058"/>
        <dbReference type="ChEBI" id="CHEBI:57678"/>
        <dbReference type="EC" id="2.8.1.2"/>
    </reaction>
    <physiologicalReaction direction="left-to-right" evidence="5">
        <dbReference type="Rhea" id="RHEA:21741"/>
    </physiologicalReaction>
</comment>
<dbReference type="PROSITE" id="PS00683">
    <property type="entry name" value="RHODANESE_2"/>
    <property type="match status" value="1"/>
</dbReference>
<evidence type="ECO:0000256" key="2">
    <source>
        <dbReference type="ARBA" id="ARBA00022490"/>
    </source>
</evidence>
<dbReference type="Gene3D" id="3.40.250.10">
    <property type="entry name" value="Rhodanese-like domain"/>
    <property type="match status" value="2"/>
</dbReference>
<evidence type="ECO:0000256" key="4">
    <source>
        <dbReference type="ARBA" id="ARBA00022737"/>
    </source>
</evidence>
<protein>
    <recommendedName>
        <fullName evidence="6">Sulfurtransferase</fullName>
    </recommendedName>
</protein>
<name>A0AA41UHA5_9HYPH</name>
<proteinExistence type="predicted"/>
<feature type="domain" description="Rhodanese" evidence="7">
    <location>
        <begin position="17"/>
        <end position="134"/>
    </location>
</feature>